<gene>
    <name evidence="1" type="ORF">CCACVL1_19057</name>
</gene>
<dbReference type="AlphaFoldDB" id="A0A1R3HIW9"/>
<keyword evidence="1" id="KW-0808">Transferase</keyword>
<organism evidence="1 2">
    <name type="scientific">Corchorus capsularis</name>
    <name type="common">Jute</name>
    <dbReference type="NCBI Taxonomy" id="210143"/>
    <lineage>
        <taxon>Eukaryota</taxon>
        <taxon>Viridiplantae</taxon>
        <taxon>Streptophyta</taxon>
        <taxon>Embryophyta</taxon>
        <taxon>Tracheophyta</taxon>
        <taxon>Spermatophyta</taxon>
        <taxon>Magnoliopsida</taxon>
        <taxon>eudicotyledons</taxon>
        <taxon>Gunneridae</taxon>
        <taxon>Pentapetalae</taxon>
        <taxon>rosids</taxon>
        <taxon>malvids</taxon>
        <taxon>Malvales</taxon>
        <taxon>Malvaceae</taxon>
        <taxon>Grewioideae</taxon>
        <taxon>Apeibeae</taxon>
        <taxon>Corchorus</taxon>
    </lineage>
</organism>
<evidence type="ECO:0000313" key="2">
    <source>
        <dbReference type="Proteomes" id="UP000188268"/>
    </source>
</evidence>
<name>A0A1R3HIW9_COCAP</name>
<reference evidence="1 2" key="1">
    <citation type="submission" date="2013-09" db="EMBL/GenBank/DDBJ databases">
        <title>Corchorus capsularis genome sequencing.</title>
        <authorList>
            <person name="Alam M."/>
            <person name="Haque M.S."/>
            <person name="Islam M.S."/>
            <person name="Emdad E.M."/>
            <person name="Islam M.M."/>
            <person name="Ahmed B."/>
            <person name="Halim A."/>
            <person name="Hossen Q.M.M."/>
            <person name="Hossain M.Z."/>
            <person name="Ahmed R."/>
            <person name="Khan M.M."/>
            <person name="Islam R."/>
            <person name="Rashid M.M."/>
            <person name="Khan S.A."/>
            <person name="Rahman M.S."/>
            <person name="Alam M."/>
        </authorList>
    </citation>
    <scope>NUCLEOTIDE SEQUENCE [LARGE SCALE GENOMIC DNA]</scope>
    <source>
        <strain evidence="2">cv. CVL-1</strain>
        <tissue evidence="1">Whole seedling</tissue>
    </source>
</reference>
<dbReference type="EMBL" id="AWWV01011834">
    <property type="protein sequence ID" value="OMO70204.1"/>
    <property type="molecule type" value="Genomic_DNA"/>
</dbReference>
<proteinExistence type="predicted"/>
<comment type="caution">
    <text evidence="1">The sequence shown here is derived from an EMBL/GenBank/DDBJ whole genome shotgun (WGS) entry which is preliminary data.</text>
</comment>
<evidence type="ECO:0000313" key="1">
    <source>
        <dbReference type="EMBL" id="OMO70204.1"/>
    </source>
</evidence>
<sequence>MASAPSLKPLSSASQPPFQPLVTRAIADWDPVKRSSSATTYSNVIVSSEISPVVNNQGDEIGDGSRLNNASNLFVPSPSAGFSRNSKNRAFLVSG</sequence>
<dbReference type="GO" id="GO:0016301">
    <property type="term" value="F:kinase activity"/>
    <property type="evidence" value="ECO:0007669"/>
    <property type="project" value="UniProtKB-KW"/>
</dbReference>
<keyword evidence="2" id="KW-1185">Reference proteome</keyword>
<keyword evidence="1" id="KW-0418">Kinase</keyword>
<dbReference type="Proteomes" id="UP000188268">
    <property type="component" value="Unassembled WGS sequence"/>
</dbReference>
<protein>
    <submittedName>
        <fullName evidence="1">CAMK family protein kinase</fullName>
    </submittedName>
</protein>
<accession>A0A1R3HIW9</accession>
<feature type="non-terminal residue" evidence="1">
    <location>
        <position position="95"/>
    </location>
</feature>
<dbReference type="Gramene" id="OMO70204">
    <property type="protein sequence ID" value="OMO70204"/>
    <property type="gene ID" value="CCACVL1_19057"/>
</dbReference>